<gene>
    <name evidence="4" type="ORF">ERS852520_00924</name>
    <name evidence="3" type="ORF">ERS852571_01431</name>
    <name evidence="5" type="ORF">G5A72_11965</name>
</gene>
<proteinExistence type="predicted"/>
<feature type="compositionally biased region" description="Basic and acidic residues" evidence="1">
    <location>
        <begin position="362"/>
        <end position="375"/>
    </location>
</feature>
<dbReference type="GO" id="GO:0004519">
    <property type="term" value="F:endonuclease activity"/>
    <property type="evidence" value="ECO:0007669"/>
    <property type="project" value="UniProtKB-KW"/>
</dbReference>
<dbReference type="EMBL" id="CYXY01000007">
    <property type="protein sequence ID" value="CUM92710.1"/>
    <property type="molecule type" value="Genomic_DNA"/>
</dbReference>
<keyword evidence="4" id="KW-0378">Hydrolase</keyword>
<dbReference type="InterPro" id="IPR047693">
    <property type="entry name" value="RNA-guided_IscB-like"/>
</dbReference>
<dbReference type="InterPro" id="IPR025938">
    <property type="entry name" value="RRXRR_dom"/>
</dbReference>
<evidence type="ECO:0000313" key="4">
    <source>
        <dbReference type="EMBL" id="CUP24361.1"/>
    </source>
</evidence>
<dbReference type="EMBL" id="CZAU01000006">
    <property type="protein sequence ID" value="CUP24361.1"/>
    <property type="molecule type" value="Genomic_DNA"/>
</dbReference>
<evidence type="ECO:0000313" key="7">
    <source>
        <dbReference type="Proteomes" id="UP000095564"/>
    </source>
</evidence>
<protein>
    <submittedName>
        <fullName evidence="4">HNH endonuclease</fullName>
    </submittedName>
</protein>
<dbReference type="SMART" id="SM00507">
    <property type="entry name" value="HNHc"/>
    <property type="match status" value="1"/>
</dbReference>
<evidence type="ECO:0000313" key="3">
    <source>
        <dbReference type="EMBL" id="CUM92710.1"/>
    </source>
</evidence>
<dbReference type="Pfam" id="PF14239">
    <property type="entry name" value="RRXRR"/>
    <property type="match status" value="1"/>
</dbReference>
<evidence type="ECO:0000256" key="1">
    <source>
        <dbReference type="SAM" id="MobiDB-lite"/>
    </source>
</evidence>
<dbReference type="InterPro" id="IPR003615">
    <property type="entry name" value="HNH_nuc"/>
</dbReference>
<dbReference type="NCBIfam" id="NF040563">
    <property type="entry name" value="guided_IscB"/>
    <property type="match status" value="1"/>
</dbReference>
<evidence type="ECO:0000313" key="8">
    <source>
        <dbReference type="Proteomes" id="UP001644750"/>
    </source>
</evidence>
<reference evidence="6 7" key="1">
    <citation type="submission" date="2015-09" db="EMBL/GenBank/DDBJ databases">
        <authorList>
            <consortium name="Pathogen Informatics"/>
        </authorList>
    </citation>
    <scope>NUCLEOTIDE SEQUENCE [LARGE SCALE GENOMIC DNA]</scope>
    <source>
        <strain evidence="4 7">2789STDY5834908</strain>
        <strain evidence="3 6">2789STDY5834959</strain>
    </source>
</reference>
<dbReference type="AlphaFoldDB" id="A0A174LN13"/>
<dbReference type="EMBL" id="JAAITB010000028">
    <property type="protein sequence ID" value="NSJ80282.1"/>
    <property type="molecule type" value="Genomic_DNA"/>
</dbReference>
<keyword evidence="4" id="KW-0540">Nuclease</keyword>
<dbReference type="OrthoDB" id="9779761at2"/>
<dbReference type="Proteomes" id="UP001644750">
    <property type="component" value="Unassembled WGS sequence"/>
</dbReference>
<dbReference type="Proteomes" id="UP000095564">
    <property type="component" value="Unassembled WGS sequence"/>
</dbReference>
<organism evidence="4 7">
    <name type="scientific">Anaerostipes hadrus</name>
    <dbReference type="NCBI Taxonomy" id="649756"/>
    <lineage>
        <taxon>Bacteria</taxon>
        <taxon>Bacillati</taxon>
        <taxon>Bacillota</taxon>
        <taxon>Clostridia</taxon>
        <taxon>Lachnospirales</taxon>
        <taxon>Lachnospiraceae</taxon>
        <taxon>Anaerostipes</taxon>
    </lineage>
</organism>
<dbReference type="GO" id="GO:0003676">
    <property type="term" value="F:nucleic acid binding"/>
    <property type="evidence" value="ECO:0007669"/>
    <property type="project" value="InterPro"/>
</dbReference>
<name>A0A174LN13_ANAHA</name>
<sequence length="470" mass="54236">MSVFVVGLNGCRLMPTSERKARLLLKQGKAFVEQKVPFTIRLNYKTGSTTQLGYLGIDTGSQHIGVSVVREDGTVLHKEEIGLRDSMSKRKLLEAKASLRRGRRYRKTRYRHPKWRPKTKRVYCEVPDRKGRHWQKKKITFTSKRPKGWLPPSLQSKTDHHIRWIKKLQDLLPEGYRLSIELGRFDPARMKNPEIHGDLYQKGPQYDYENVRAYVLDRDRYTCQICKKKGGKLHVHHILYRSHGATDDPQYMVTVCSDCHSAQNHLPGGILYQWMQEQKRFSRGLRDATFMNILRKRLIRAFPEAVFTYGNVTKVDREKLKLPKSHGNDATAIALVKTGITAVKDKESVICIQQVRRKKRSLHEETPRKGRKEPNRTAARNNKNTKAVTVTKRQNKKKVSMTGCLFDRVELNGKKGWISGFTGKSCYVKDADDQYLSTSPKYKQVSLSKLRILHHCGNWIIGAKKTLGKG</sequence>
<reference evidence="5 8" key="2">
    <citation type="journal article" date="2020" name="Cell Host Microbe">
        <title>Functional and Genomic Variation between Human-Derived Isolates of Lachnospiraceae Reveals Inter- and Intra-Species Diversity.</title>
        <authorList>
            <person name="Sorbara M.T."/>
            <person name="Littmann E.R."/>
            <person name="Fontana E."/>
            <person name="Moody T.U."/>
            <person name="Kohout C.E."/>
            <person name="Gjonbalaj M."/>
            <person name="Eaton V."/>
            <person name="Seok R."/>
            <person name="Leiner I.M."/>
            <person name="Pamer E.G."/>
        </authorList>
    </citation>
    <scope>NUCLEOTIDE SEQUENCE [LARGE SCALE GENOMIC DNA]</scope>
    <source>
        <strain evidence="5 8">MSK.14.57</strain>
    </source>
</reference>
<accession>A0A174LN13</accession>
<evidence type="ECO:0000313" key="5">
    <source>
        <dbReference type="EMBL" id="NSJ80282.1"/>
    </source>
</evidence>
<keyword evidence="8" id="KW-1185">Reference proteome</keyword>
<reference evidence="5" key="3">
    <citation type="submission" date="2020-02" db="EMBL/GenBank/DDBJ databases">
        <authorList>
            <person name="Littmann E."/>
            <person name="Sorbara M."/>
        </authorList>
    </citation>
    <scope>NUCLEOTIDE SEQUENCE</scope>
    <source>
        <strain evidence="5">MSK.14.57</strain>
    </source>
</reference>
<dbReference type="GO" id="GO:0008270">
    <property type="term" value="F:zinc ion binding"/>
    <property type="evidence" value="ECO:0007669"/>
    <property type="project" value="InterPro"/>
</dbReference>
<feature type="region of interest" description="Disordered" evidence="1">
    <location>
        <begin position="360"/>
        <end position="385"/>
    </location>
</feature>
<feature type="domain" description="HNH nuclease" evidence="2">
    <location>
        <begin position="210"/>
        <end position="261"/>
    </location>
</feature>
<evidence type="ECO:0000313" key="6">
    <source>
        <dbReference type="Proteomes" id="UP000095553"/>
    </source>
</evidence>
<evidence type="ECO:0000259" key="2">
    <source>
        <dbReference type="SMART" id="SM00507"/>
    </source>
</evidence>
<dbReference type="InterPro" id="IPR002711">
    <property type="entry name" value="HNH"/>
</dbReference>
<keyword evidence="4" id="KW-0255">Endonuclease</keyword>
<dbReference type="RefSeq" id="WP_055072785.1">
    <property type="nucleotide sequence ID" value="NZ_BAABYN010000001.1"/>
</dbReference>
<dbReference type="Pfam" id="PF01844">
    <property type="entry name" value="HNH"/>
    <property type="match status" value="1"/>
</dbReference>
<dbReference type="CDD" id="cd00085">
    <property type="entry name" value="HNHc"/>
    <property type="match status" value="1"/>
</dbReference>
<dbReference type="Proteomes" id="UP000095553">
    <property type="component" value="Unassembled WGS sequence"/>
</dbReference>
<dbReference type="Gene3D" id="1.10.30.50">
    <property type="match status" value="1"/>
</dbReference>